<gene>
    <name evidence="2" type="ORF">MEUPH1_LOCUS18515</name>
</gene>
<feature type="region of interest" description="Disordered" evidence="1">
    <location>
        <begin position="1"/>
        <end position="22"/>
    </location>
</feature>
<reference evidence="2 3" key="1">
    <citation type="submission" date="2023-01" db="EMBL/GenBank/DDBJ databases">
        <authorList>
            <person name="Whitehead M."/>
        </authorList>
    </citation>
    <scope>NUCLEOTIDE SEQUENCE [LARGE SCALE GENOMIC DNA]</scope>
</reference>
<dbReference type="Proteomes" id="UP001160148">
    <property type="component" value="Unassembled WGS sequence"/>
</dbReference>
<name>A0AAV0X6Z1_9HEMI</name>
<accession>A0AAV0X6Z1</accession>
<dbReference type="AlphaFoldDB" id="A0AAV0X6Z1"/>
<sequence>MRPIATHDGSANGDAFKSDKSERFDARARSMIVHAYGDGRRGGPNTHYGECDLESTLPTTVADWSVDAHVKVETADYERRNTTRNRTLVFQTAGIRESGRRTDLDTRSTTKDGAVTKTTSAGQARKWVENRMTVVAAATSDHGIGL</sequence>
<evidence type="ECO:0000313" key="3">
    <source>
        <dbReference type="Proteomes" id="UP001160148"/>
    </source>
</evidence>
<protein>
    <submittedName>
        <fullName evidence="2">Uncharacterized protein</fullName>
    </submittedName>
</protein>
<dbReference type="EMBL" id="CARXXK010000003">
    <property type="protein sequence ID" value="CAI6363587.1"/>
    <property type="molecule type" value="Genomic_DNA"/>
</dbReference>
<organism evidence="2 3">
    <name type="scientific">Macrosiphum euphorbiae</name>
    <name type="common">potato aphid</name>
    <dbReference type="NCBI Taxonomy" id="13131"/>
    <lineage>
        <taxon>Eukaryota</taxon>
        <taxon>Metazoa</taxon>
        <taxon>Ecdysozoa</taxon>
        <taxon>Arthropoda</taxon>
        <taxon>Hexapoda</taxon>
        <taxon>Insecta</taxon>
        <taxon>Pterygota</taxon>
        <taxon>Neoptera</taxon>
        <taxon>Paraneoptera</taxon>
        <taxon>Hemiptera</taxon>
        <taxon>Sternorrhyncha</taxon>
        <taxon>Aphidomorpha</taxon>
        <taxon>Aphidoidea</taxon>
        <taxon>Aphididae</taxon>
        <taxon>Macrosiphini</taxon>
        <taxon>Macrosiphum</taxon>
    </lineage>
</organism>
<keyword evidence="3" id="KW-1185">Reference proteome</keyword>
<evidence type="ECO:0000313" key="2">
    <source>
        <dbReference type="EMBL" id="CAI6363587.1"/>
    </source>
</evidence>
<proteinExistence type="predicted"/>
<evidence type="ECO:0000256" key="1">
    <source>
        <dbReference type="SAM" id="MobiDB-lite"/>
    </source>
</evidence>
<comment type="caution">
    <text evidence="2">The sequence shown here is derived from an EMBL/GenBank/DDBJ whole genome shotgun (WGS) entry which is preliminary data.</text>
</comment>